<evidence type="ECO:0000313" key="1">
    <source>
        <dbReference type="EMBL" id="MVN15724.1"/>
    </source>
</evidence>
<comment type="caution">
    <text evidence="1">The sequence shown here is derived from an EMBL/GenBank/DDBJ whole genome shotgun (WGS) entry which is preliminary data.</text>
</comment>
<reference evidence="1 2" key="1">
    <citation type="submission" date="2019-11" db="EMBL/GenBank/DDBJ databases">
        <title>Whole genome shotgun sequencing (WGS) data from Adlercreutzia equolifaciens ResAG-91, Eggerthella lenta MRI-F36, MRI-F37, MRI-F40, ResAG-49, ResAG-88, ResAG-121, ResAG-145, and Gordonibacter sp. ResAG-5, ResAG-26, ResAG-43, ResAG-50, ResAG-59.</title>
        <authorList>
            <person name="Stoll D.A."/>
            <person name="Danylec N."/>
            <person name="Franz C.M.A.P."/>
            <person name="Huch M."/>
        </authorList>
    </citation>
    <scope>NUCLEOTIDE SEQUENCE [LARGE SCALE GENOMIC DNA]</scope>
    <source>
        <strain evidence="1 2">ResAG-59</strain>
    </source>
</reference>
<proteinExistence type="predicted"/>
<dbReference type="Proteomes" id="UP000468327">
    <property type="component" value="Unassembled WGS sequence"/>
</dbReference>
<dbReference type="RefSeq" id="WP_157005898.1">
    <property type="nucleotide sequence ID" value="NZ_DBEZYS010000156.1"/>
</dbReference>
<dbReference type="AlphaFoldDB" id="A0A6N8IIK1"/>
<protein>
    <submittedName>
        <fullName evidence="1">3-hydroxyisobutyrate dehydrogenase</fullName>
    </submittedName>
</protein>
<accession>A0A6N8IIK1</accession>
<keyword evidence="2" id="KW-1185">Reference proteome</keyword>
<name>A0A6N8IIK1_9ACTN</name>
<dbReference type="EMBL" id="WPOC01000016">
    <property type="protein sequence ID" value="MVN15724.1"/>
    <property type="molecule type" value="Genomic_DNA"/>
</dbReference>
<organism evidence="1 2">
    <name type="scientific">Gordonibacter urolithinfaciens</name>
    <dbReference type="NCBI Taxonomy" id="1335613"/>
    <lineage>
        <taxon>Bacteria</taxon>
        <taxon>Bacillati</taxon>
        <taxon>Actinomycetota</taxon>
        <taxon>Coriobacteriia</taxon>
        <taxon>Eggerthellales</taxon>
        <taxon>Eggerthellaceae</taxon>
        <taxon>Gordonibacter</taxon>
    </lineage>
</organism>
<sequence>MNKETFDYVAERADALTDSEFSTQVTKDAAQAWRDAVAAASSDAAIDAATNDLLNVLEGRPTTIDGVIAFLQGPAIEMLGEDAAASALAAQQQRKEAGAKYCDCEACSAATEILAKFDRIEL</sequence>
<evidence type="ECO:0000313" key="2">
    <source>
        <dbReference type="Proteomes" id="UP000468327"/>
    </source>
</evidence>
<gene>
    <name evidence="1" type="ORF">GO738_10275</name>
</gene>